<dbReference type="PANTHER" id="PTHR42929:SF1">
    <property type="entry name" value="INNER MEMBRANE ABC TRANSPORTER PERMEASE PROTEIN YDCU-RELATED"/>
    <property type="match status" value="1"/>
</dbReference>
<evidence type="ECO:0000256" key="7">
    <source>
        <dbReference type="ARBA" id="ARBA00023136"/>
    </source>
</evidence>
<dbReference type="Proteomes" id="UP000826014">
    <property type="component" value="Chromosome"/>
</dbReference>
<feature type="transmembrane region" description="Helical" evidence="8">
    <location>
        <begin position="44"/>
        <end position="72"/>
    </location>
</feature>
<evidence type="ECO:0000313" key="11">
    <source>
        <dbReference type="Proteomes" id="UP000826014"/>
    </source>
</evidence>
<dbReference type="PANTHER" id="PTHR42929">
    <property type="entry name" value="INNER MEMBRANE ABC TRANSPORTER PERMEASE PROTEIN YDCU-RELATED-RELATED"/>
    <property type="match status" value="1"/>
</dbReference>
<evidence type="ECO:0000313" key="10">
    <source>
        <dbReference type="EMBL" id="QYF48585.1"/>
    </source>
</evidence>
<dbReference type="Gene3D" id="1.10.3720.10">
    <property type="entry name" value="MetI-like"/>
    <property type="match status" value="1"/>
</dbReference>
<dbReference type="Pfam" id="PF00528">
    <property type="entry name" value="BPD_transp_1"/>
    <property type="match status" value="1"/>
</dbReference>
<dbReference type="CDD" id="cd06261">
    <property type="entry name" value="TM_PBP2"/>
    <property type="match status" value="1"/>
</dbReference>
<sequence length="272" mass="31256">MIWQVLFFYLPLAMIFISSFLYITNTGAIGGITLQKITFFLRPVYLKVIFNSLILALSNACICLTIAYPFAYFLTFNSKRFKNVLLFLLIVPFWTNFLLHVYAWFFVLEKKGLINQFLQLIGIIDNPLHMLNTPFAIMIMMVYYYLPFMVMPLYSAMEQIDNRLIEASYDLGASWFHTLRRVLLPLTKRGLQAGFFLVFIPSFGEFAIPELMGGDKWMFVGTVISSFILDEQTSSLGAAFTAVASICLLLSAILLYFLIDRMIPGRAYETKK</sequence>
<keyword evidence="6 8" id="KW-1133">Transmembrane helix</keyword>
<feature type="transmembrane region" description="Helical" evidence="8">
    <location>
        <begin position="190"/>
        <end position="208"/>
    </location>
</feature>
<proteinExistence type="inferred from homology"/>
<evidence type="ECO:0000256" key="8">
    <source>
        <dbReference type="RuleBase" id="RU363032"/>
    </source>
</evidence>
<dbReference type="PROSITE" id="PS50928">
    <property type="entry name" value="ABC_TM1"/>
    <property type="match status" value="1"/>
</dbReference>
<feature type="transmembrane region" description="Helical" evidence="8">
    <location>
        <begin position="7"/>
        <end position="24"/>
    </location>
</feature>
<feature type="transmembrane region" description="Helical" evidence="8">
    <location>
        <begin position="84"/>
        <end position="107"/>
    </location>
</feature>
<comment type="subcellular location">
    <subcellularLocation>
        <location evidence="1 8">Cell membrane</location>
        <topology evidence="1 8">Multi-pass membrane protein</topology>
    </subcellularLocation>
</comment>
<name>A0ABX8V053_9BACT</name>
<evidence type="ECO:0000259" key="9">
    <source>
        <dbReference type="PROSITE" id="PS50928"/>
    </source>
</evidence>
<dbReference type="EMBL" id="CP075587">
    <property type="protein sequence ID" value="QYF48585.1"/>
    <property type="molecule type" value="Genomic_DNA"/>
</dbReference>
<keyword evidence="11" id="KW-1185">Reference proteome</keyword>
<evidence type="ECO:0000256" key="6">
    <source>
        <dbReference type="ARBA" id="ARBA00022989"/>
    </source>
</evidence>
<feature type="domain" description="ABC transmembrane type-1" evidence="9">
    <location>
        <begin position="49"/>
        <end position="259"/>
    </location>
</feature>
<keyword evidence="4" id="KW-1003">Cell membrane</keyword>
<evidence type="ECO:0000256" key="5">
    <source>
        <dbReference type="ARBA" id="ARBA00022692"/>
    </source>
</evidence>
<feature type="transmembrane region" description="Helical" evidence="8">
    <location>
        <begin position="236"/>
        <end position="259"/>
    </location>
</feature>
<evidence type="ECO:0000256" key="2">
    <source>
        <dbReference type="ARBA" id="ARBA00007069"/>
    </source>
</evidence>
<dbReference type="InterPro" id="IPR000515">
    <property type="entry name" value="MetI-like"/>
</dbReference>
<keyword evidence="5 8" id="KW-0812">Transmembrane</keyword>
<dbReference type="InterPro" id="IPR035906">
    <property type="entry name" value="MetI-like_sf"/>
</dbReference>
<keyword evidence="7 8" id="KW-0472">Membrane</keyword>
<gene>
    <name evidence="10" type="ORF">RHABOEDO_000772</name>
</gene>
<evidence type="ECO:0000256" key="4">
    <source>
        <dbReference type="ARBA" id="ARBA00022475"/>
    </source>
</evidence>
<organism evidence="10 11">
    <name type="scientific">Candidatus Rhabdochlamydia oedothoracis</name>
    <dbReference type="NCBI Taxonomy" id="2720720"/>
    <lineage>
        <taxon>Bacteria</taxon>
        <taxon>Pseudomonadati</taxon>
        <taxon>Chlamydiota</taxon>
        <taxon>Chlamydiia</taxon>
        <taxon>Parachlamydiales</taxon>
        <taxon>Candidatus Rhabdochlamydiaceae</taxon>
        <taxon>Candidatus Rhabdochlamydia</taxon>
    </lineage>
</organism>
<evidence type="ECO:0000256" key="1">
    <source>
        <dbReference type="ARBA" id="ARBA00004651"/>
    </source>
</evidence>
<accession>A0ABX8V053</accession>
<reference evidence="10 11" key="1">
    <citation type="journal article" date="2022" name="bioRxiv">
        <title>Ecology and evolution of chlamydial symbionts of arthropods.</title>
        <authorList>
            <person name="Halter T."/>
            <person name="Koestlbacher S."/>
            <person name="Collingro A."/>
            <person name="Sixt B.S."/>
            <person name="Toenshoff E.R."/>
            <person name="Hendrickx F."/>
            <person name="Kostanjsek R."/>
            <person name="Horn M."/>
        </authorList>
    </citation>
    <scope>NUCLEOTIDE SEQUENCE [LARGE SCALE GENOMIC DNA]</scope>
    <source>
        <strain evidence="10">W744xW776</strain>
    </source>
</reference>
<keyword evidence="3 8" id="KW-0813">Transport</keyword>
<dbReference type="SUPFAM" id="SSF161098">
    <property type="entry name" value="MetI-like"/>
    <property type="match status" value="1"/>
</dbReference>
<feature type="transmembrane region" description="Helical" evidence="8">
    <location>
        <begin position="135"/>
        <end position="154"/>
    </location>
</feature>
<evidence type="ECO:0000256" key="3">
    <source>
        <dbReference type="ARBA" id="ARBA00022448"/>
    </source>
</evidence>
<protein>
    <submittedName>
        <fullName evidence="10">Spermidine/putrescine transport system permease protein PotB</fullName>
    </submittedName>
</protein>
<comment type="similarity">
    <text evidence="2">Belongs to the binding-protein-dependent transport system permease family. CysTW subfamily.</text>
</comment>